<feature type="transmembrane region" description="Helical" evidence="8">
    <location>
        <begin position="55"/>
        <end position="73"/>
    </location>
</feature>
<feature type="transmembrane region" description="Helical" evidence="8">
    <location>
        <begin position="140"/>
        <end position="167"/>
    </location>
</feature>
<reference evidence="10 11" key="1">
    <citation type="submission" date="2020-07" db="EMBL/GenBank/DDBJ databases">
        <title>Above-ground endophytic microbial communities from plants in different locations in the United States.</title>
        <authorList>
            <person name="Frank C."/>
        </authorList>
    </citation>
    <scope>NUCLEOTIDE SEQUENCE [LARGE SCALE GENOMIC DNA]</scope>
    <source>
        <strain evidence="10 11">WPL5_2</strain>
    </source>
</reference>
<evidence type="ECO:0000256" key="2">
    <source>
        <dbReference type="ARBA" id="ARBA00022448"/>
    </source>
</evidence>
<feature type="transmembrane region" description="Helical" evidence="8">
    <location>
        <begin position="337"/>
        <end position="356"/>
    </location>
</feature>
<dbReference type="InterPro" id="IPR011701">
    <property type="entry name" value="MFS"/>
</dbReference>
<feature type="transmembrane region" description="Helical" evidence="8">
    <location>
        <begin position="468"/>
        <end position="490"/>
    </location>
</feature>
<dbReference type="InterPro" id="IPR036259">
    <property type="entry name" value="MFS_trans_sf"/>
</dbReference>
<dbReference type="GO" id="GO:0005886">
    <property type="term" value="C:plasma membrane"/>
    <property type="evidence" value="ECO:0007669"/>
    <property type="project" value="UniProtKB-SubCell"/>
</dbReference>
<accession>A0AAW3T531</accession>
<evidence type="ECO:0000313" key="11">
    <source>
        <dbReference type="Proteomes" id="UP000590225"/>
    </source>
</evidence>
<feature type="transmembrane region" description="Helical" evidence="8">
    <location>
        <begin position="274"/>
        <end position="298"/>
    </location>
</feature>
<dbReference type="Gene3D" id="1.20.1720.10">
    <property type="entry name" value="Multidrug resistance protein D"/>
    <property type="match status" value="1"/>
</dbReference>
<dbReference type="PANTHER" id="PTHR42718:SF42">
    <property type="entry name" value="EXPORT PROTEIN"/>
    <property type="match status" value="1"/>
</dbReference>
<dbReference type="NCBIfam" id="TIGR00711">
    <property type="entry name" value="efflux_EmrB"/>
    <property type="match status" value="1"/>
</dbReference>
<dbReference type="PROSITE" id="PS50850">
    <property type="entry name" value="MFS"/>
    <property type="match status" value="1"/>
</dbReference>
<dbReference type="Proteomes" id="UP000590225">
    <property type="component" value="Unassembled WGS sequence"/>
</dbReference>
<feature type="compositionally biased region" description="Polar residues" evidence="7">
    <location>
        <begin position="499"/>
        <end position="509"/>
    </location>
</feature>
<organism evidence="10 11">
    <name type="scientific">Curtobacterium pusillum</name>
    <dbReference type="NCBI Taxonomy" id="69373"/>
    <lineage>
        <taxon>Bacteria</taxon>
        <taxon>Bacillati</taxon>
        <taxon>Actinomycetota</taxon>
        <taxon>Actinomycetes</taxon>
        <taxon>Micrococcales</taxon>
        <taxon>Microbacteriaceae</taxon>
        <taxon>Curtobacterium</taxon>
    </lineage>
</organism>
<feature type="transmembrane region" description="Helical" evidence="8">
    <location>
        <begin position="173"/>
        <end position="193"/>
    </location>
</feature>
<dbReference type="GO" id="GO:0022857">
    <property type="term" value="F:transmembrane transporter activity"/>
    <property type="evidence" value="ECO:0007669"/>
    <property type="project" value="InterPro"/>
</dbReference>
<feature type="transmembrane region" description="Helical" evidence="8">
    <location>
        <begin position="362"/>
        <end position="388"/>
    </location>
</feature>
<dbReference type="AlphaFoldDB" id="A0AAW3T531"/>
<evidence type="ECO:0000256" key="5">
    <source>
        <dbReference type="ARBA" id="ARBA00022989"/>
    </source>
</evidence>
<keyword evidence="4 8" id="KW-0812">Transmembrane</keyword>
<gene>
    <name evidence="10" type="ORF">FHW23_000545</name>
</gene>
<evidence type="ECO:0000256" key="8">
    <source>
        <dbReference type="SAM" id="Phobius"/>
    </source>
</evidence>
<feature type="transmembrane region" description="Helical" evidence="8">
    <location>
        <begin position="85"/>
        <end position="104"/>
    </location>
</feature>
<dbReference type="CDD" id="cd17321">
    <property type="entry name" value="MFS_MMR_MDR_like"/>
    <property type="match status" value="1"/>
</dbReference>
<dbReference type="InterPro" id="IPR004638">
    <property type="entry name" value="EmrB-like"/>
</dbReference>
<dbReference type="Gene3D" id="1.20.1250.20">
    <property type="entry name" value="MFS general substrate transporter like domains"/>
    <property type="match status" value="1"/>
</dbReference>
<dbReference type="InterPro" id="IPR020846">
    <property type="entry name" value="MFS_dom"/>
</dbReference>
<evidence type="ECO:0000256" key="7">
    <source>
        <dbReference type="SAM" id="MobiDB-lite"/>
    </source>
</evidence>
<keyword evidence="3" id="KW-1003">Cell membrane</keyword>
<evidence type="ECO:0000256" key="1">
    <source>
        <dbReference type="ARBA" id="ARBA00004651"/>
    </source>
</evidence>
<keyword evidence="5 8" id="KW-1133">Transmembrane helix</keyword>
<evidence type="ECO:0000256" key="6">
    <source>
        <dbReference type="ARBA" id="ARBA00023136"/>
    </source>
</evidence>
<dbReference type="EMBL" id="JACGXP010000001">
    <property type="protein sequence ID" value="MBA8989313.1"/>
    <property type="molecule type" value="Genomic_DNA"/>
</dbReference>
<feature type="domain" description="Major facilitator superfamily (MFS) profile" evidence="9">
    <location>
        <begin position="19"/>
        <end position="494"/>
    </location>
</feature>
<evidence type="ECO:0000256" key="4">
    <source>
        <dbReference type="ARBA" id="ARBA00022692"/>
    </source>
</evidence>
<proteinExistence type="predicted"/>
<keyword evidence="6 8" id="KW-0472">Membrane</keyword>
<protein>
    <submittedName>
        <fullName evidence="10">EmrB/QacA subfamily drug resistance transporter</fullName>
    </submittedName>
</protein>
<comment type="subcellular location">
    <subcellularLocation>
        <location evidence="1">Cell membrane</location>
        <topology evidence="1">Multi-pass membrane protein</topology>
    </subcellularLocation>
</comment>
<feature type="region of interest" description="Disordered" evidence="7">
    <location>
        <begin position="497"/>
        <end position="526"/>
    </location>
</feature>
<feature type="transmembrane region" description="Helical" evidence="8">
    <location>
        <begin position="231"/>
        <end position="253"/>
    </location>
</feature>
<sequence length="526" mass="53470">MGTAMPGTRRPLRGHPTATLIAVCFGLFMVGLDATVVSIANPAIAADLGTTFSQLQWVTNAYLLALAVFLILGGKLGDRFGRRRMYLIGIVAFAVTSVAIGLVGTASGVVVFRALQGLSAALLMPQTLALLRATFPKERFALAVGVWGGASSVAIAAGPIVAGILIARLGWESVFFVNAPIAVIGVVLGALVLQESTAPHRGRFDVIGVVLLALGLFGIVLAVVQSESWGWTSPLTLGVLLGGLVLLVVFIVVELRVTAPLLPMSLFRSSSVSIGGLAVGANFFAMLGVTFFLSLYMLNLRGATGLEAGLMQLPLSGVSIVASPIGAALVRRWGVRRILTVGLLMIGAALFALTGTTQDSPYIGMAIPFVVFALGAGFTMTAGAEAVVGGAPVHLAGVAGGFQATSLQLGGALGTSVLSAVVSAGVLSGTAGLGLDTAARQSLAQGIVPSHLGAAGARVARDAFLGGLHTSFIVAGVVAVVVALLAALLVRPEPRAGQEITSADSSSPTERAIVERTNPSRAGRSR</sequence>
<feature type="transmembrane region" description="Helical" evidence="8">
    <location>
        <begin position="205"/>
        <end position="225"/>
    </location>
</feature>
<feature type="transmembrane region" description="Helical" evidence="8">
    <location>
        <begin position="110"/>
        <end position="131"/>
    </location>
</feature>
<name>A0AAW3T531_9MICO</name>
<dbReference type="Pfam" id="PF07690">
    <property type="entry name" value="MFS_1"/>
    <property type="match status" value="1"/>
</dbReference>
<comment type="caution">
    <text evidence="10">The sequence shown here is derived from an EMBL/GenBank/DDBJ whole genome shotgun (WGS) entry which is preliminary data.</text>
</comment>
<dbReference type="PANTHER" id="PTHR42718">
    <property type="entry name" value="MAJOR FACILITATOR SUPERFAMILY MULTIDRUG TRANSPORTER MFSC"/>
    <property type="match status" value="1"/>
</dbReference>
<evidence type="ECO:0000313" key="10">
    <source>
        <dbReference type="EMBL" id="MBA8989313.1"/>
    </source>
</evidence>
<dbReference type="RefSeq" id="WP_220479288.1">
    <property type="nucleotide sequence ID" value="NZ_JACGXP010000001.1"/>
</dbReference>
<dbReference type="SUPFAM" id="SSF103473">
    <property type="entry name" value="MFS general substrate transporter"/>
    <property type="match status" value="2"/>
</dbReference>
<feature type="transmembrane region" description="Helical" evidence="8">
    <location>
        <begin position="310"/>
        <end position="330"/>
    </location>
</feature>
<keyword evidence="2" id="KW-0813">Transport</keyword>
<feature type="transmembrane region" description="Helical" evidence="8">
    <location>
        <begin position="409"/>
        <end position="427"/>
    </location>
</feature>
<evidence type="ECO:0000256" key="3">
    <source>
        <dbReference type="ARBA" id="ARBA00022475"/>
    </source>
</evidence>
<evidence type="ECO:0000259" key="9">
    <source>
        <dbReference type="PROSITE" id="PS50850"/>
    </source>
</evidence>